<protein>
    <recommendedName>
        <fullName evidence="4">G protein-coupled receptor LGR4</fullName>
    </recommendedName>
</protein>
<dbReference type="PANTHER" id="PTHR13318">
    <property type="entry name" value="PARTNER OF PAIRED, ISOFORM B-RELATED"/>
    <property type="match status" value="1"/>
</dbReference>
<dbReference type="SUPFAM" id="SSF52047">
    <property type="entry name" value="RNI-like"/>
    <property type="match status" value="1"/>
</dbReference>
<comment type="caution">
    <text evidence="2">The sequence shown here is derived from an EMBL/GenBank/DDBJ whole genome shotgun (WGS) entry which is preliminary data.</text>
</comment>
<accession>A0ABP9PN42</accession>
<feature type="chain" id="PRO_5045434763" description="G protein-coupled receptor LGR4" evidence="1">
    <location>
        <begin position="28"/>
        <end position="397"/>
    </location>
</feature>
<reference evidence="3" key="1">
    <citation type="journal article" date="2019" name="Int. J. Syst. Evol. Microbiol.">
        <title>The Global Catalogue of Microorganisms (GCM) 10K type strain sequencing project: providing services to taxonomists for standard genome sequencing and annotation.</title>
        <authorList>
            <consortium name="The Broad Institute Genomics Platform"/>
            <consortium name="The Broad Institute Genome Sequencing Center for Infectious Disease"/>
            <person name="Wu L."/>
            <person name="Ma J."/>
        </authorList>
    </citation>
    <scope>NUCLEOTIDE SEQUENCE [LARGE SCALE GENOMIC DNA]</scope>
    <source>
        <strain evidence="3">JCM 18053</strain>
    </source>
</reference>
<keyword evidence="1" id="KW-0732">Signal</keyword>
<name>A0ABP9PN42_9BACT</name>
<dbReference type="InterPro" id="IPR001611">
    <property type="entry name" value="Leu-rich_rpt"/>
</dbReference>
<dbReference type="EMBL" id="BAABIA010000010">
    <property type="protein sequence ID" value="GAA5147595.1"/>
    <property type="molecule type" value="Genomic_DNA"/>
</dbReference>
<dbReference type="PANTHER" id="PTHR13318:SF105">
    <property type="entry name" value="F-BOX_LRR-REPEAT PROTEIN 3"/>
    <property type="match status" value="1"/>
</dbReference>
<proteinExistence type="predicted"/>
<dbReference type="Pfam" id="PF13516">
    <property type="entry name" value="LRR_6"/>
    <property type="match status" value="3"/>
</dbReference>
<evidence type="ECO:0000256" key="1">
    <source>
        <dbReference type="SAM" id="SignalP"/>
    </source>
</evidence>
<evidence type="ECO:0000313" key="3">
    <source>
        <dbReference type="Proteomes" id="UP001499852"/>
    </source>
</evidence>
<gene>
    <name evidence="2" type="ORF">GCM10023213_42460</name>
</gene>
<dbReference type="InterPro" id="IPR032675">
    <property type="entry name" value="LRR_dom_sf"/>
</dbReference>
<dbReference type="Gene3D" id="3.80.10.10">
    <property type="entry name" value="Ribonuclease Inhibitor"/>
    <property type="match status" value="2"/>
</dbReference>
<sequence length="397" mass="42922">MNPIFPTFMKLSLTLFSLLAFATSTCAAGPDLSRISSETELDGIIASTSDAALKQALLEHSKAILIAAAEHPHAEAIARTVEAAKGKIETINTTPESLQKAVGGPVAIFETLKLVDLAIPNAGPHDHRKDDPYDADFFAHLGHLSALESLNIIATQLGDDWITPIGKLTTLKSLRFTNNGPLTDAGMEQLAGLKNLESFSFVGTKITGRAYAKFEGFTKLVKVSHRGSSIDDEGLKQLCDHLPNLESLSLAHAKFTDAGAVHLKKLTKVKGLEMGTPNASPASLQNLEALPLAYLQLGDGLDRPEGIAAVRAIPTLRRLTLTRCDKLDDEGLKLATQLTQLHQLEIGGLNLPDERLPQLRAFAFLKELKLIRRPQSYPAETQAKIKALLPNVDVKFQ</sequence>
<organism evidence="2 3">
    <name type="scientific">Prosthecobacter algae</name>
    <dbReference type="NCBI Taxonomy" id="1144682"/>
    <lineage>
        <taxon>Bacteria</taxon>
        <taxon>Pseudomonadati</taxon>
        <taxon>Verrucomicrobiota</taxon>
        <taxon>Verrucomicrobiia</taxon>
        <taxon>Verrucomicrobiales</taxon>
        <taxon>Verrucomicrobiaceae</taxon>
        <taxon>Prosthecobacter</taxon>
    </lineage>
</organism>
<feature type="signal peptide" evidence="1">
    <location>
        <begin position="1"/>
        <end position="27"/>
    </location>
</feature>
<evidence type="ECO:0008006" key="4">
    <source>
        <dbReference type="Google" id="ProtNLM"/>
    </source>
</evidence>
<keyword evidence="3" id="KW-1185">Reference proteome</keyword>
<evidence type="ECO:0000313" key="2">
    <source>
        <dbReference type="EMBL" id="GAA5147595.1"/>
    </source>
</evidence>
<dbReference type="Proteomes" id="UP001499852">
    <property type="component" value="Unassembled WGS sequence"/>
</dbReference>